<evidence type="ECO:0000313" key="4">
    <source>
        <dbReference type="EMBL" id="OIR15016.1"/>
    </source>
</evidence>
<name>A0A1J5TFR3_9ZZZZ</name>
<keyword evidence="1 4" id="KW-0328">Glycosyltransferase</keyword>
<evidence type="ECO:0000256" key="1">
    <source>
        <dbReference type="ARBA" id="ARBA00022676"/>
    </source>
</evidence>
<dbReference type="CDD" id="cd09010">
    <property type="entry name" value="MTAP_SsMTAPII_like_MTIP"/>
    <property type="match status" value="1"/>
</dbReference>
<evidence type="ECO:0000256" key="2">
    <source>
        <dbReference type="ARBA" id="ARBA00022679"/>
    </source>
</evidence>
<dbReference type="GO" id="GO:0005829">
    <property type="term" value="C:cytosol"/>
    <property type="evidence" value="ECO:0007669"/>
    <property type="project" value="TreeGrafter"/>
</dbReference>
<dbReference type="GO" id="GO:0017061">
    <property type="term" value="F:S-methyl-5-thioadenosine phosphorylase activity"/>
    <property type="evidence" value="ECO:0007669"/>
    <property type="project" value="InterPro"/>
</dbReference>
<dbReference type="AlphaFoldDB" id="A0A1J5TFR3"/>
<proteinExistence type="predicted"/>
<dbReference type="InterPro" id="IPR035994">
    <property type="entry name" value="Nucleoside_phosphorylase_sf"/>
</dbReference>
<feature type="domain" description="Nucleoside phosphorylase" evidence="3">
    <location>
        <begin position="32"/>
        <end position="229"/>
    </location>
</feature>
<dbReference type="SUPFAM" id="SSF53167">
    <property type="entry name" value="Purine and uridine phosphorylases"/>
    <property type="match status" value="1"/>
</dbReference>
<dbReference type="GO" id="GO:0019509">
    <property type="term" value="P:L-methionine salvage from methylthioadenosine"/>
    <property type="evidence" value="ECO:0007669"/>
    <property type="project" value="TreeGrafter"/>
</dbReference>
<dbReference type="PANTHER" id="PTHR42679">
    <property type="entry name" value="S-METHYL-5'-THIOADENOSINE PHOSPHORYLASE"/>
    <property type="match status" value="1"/>
</dbReference>
<protein>
    <submittedName>
        <fullName evidence="4">S-methyl-5'-thioinosine phosphorylase</fullName>
        <ecNumber evidence="4">2.4.2.44</ecNumber>
    </submittedName>
</protein>
<dbReference type="GO" id="GO:0009116">
    <property type="term" value="P:nucleoside metabolic process"/>
    <property type="evidence" value="ECO:0007669"/>
    <property type="project" value="InterPro"/>
</dbReference>
<dbReference type="InterPro" id="IPR010044">
    <property type="entry name" value="MTAP"/>
</dbReference>
<sequence length="232" mass="25703">MKVAFISGTSIVNSDLFASWERSSVDTAYGRVDYRRSGDFVLVNRHGPGVPRPPHSINHRANVRALHDLGFAQVVSLNSVGSLKPELPPGTFVSCSDYVCLQQGPATYFDDELKGGAPGIANTLIPLLVEKLAPEFEIRTGKTYVQMRGPRFETKAEIRVVRDWGDVIGMTAAHEADLCTELGLSYNSLALVDNYANGLCDTEIDFAKFRDLVRANQRRVNRLFERMLEILG</sequence>
<comment type="caution">
    <text evidence="4">The sequence shown here is derived from an EMBL/GenBank/DDBJ whole genome shotgun (WGS) entry which is preliminary data.</text>
</comment>
<accession>A0A1J5TFR3</accession>
<dbReference type="Gene3D" id="3.40.50.1580">
    <property type="entry name" value="Nucleoside phosphorylase domain"/>
    <property type="match status" value="1"/>
</dbReference>
<keyword evidence="2 4" id="KW-0808">Transferase</keyword>
<dbReference type="EMBL" id="MLJW01000010">
    <property type="protein sequence ID" value="OIR15016.1"/>
    <property type="molecule type" value="Genomic_DNA"/>
</dbReference>
<dbReference type="PANTHER" id="PTHR42679:SF2">
    <property type="entry name" value="S-METHYL-5'-THIOADENOSINE PHOSPHORYLASE"/>
    <property type="match status" value="1"/>
</dbReference>
<evidence type="ECO:0000259" key="3">
    <source>
        <dbReference type="Pfam" id="PF01048"/>
    </source>
</evidence>
<reference evidence="4" key="1">
    <citation type="submission" date="2016-10" db="EMBL/GenBank/DDBJ databases">
        <title>Sequence of Gallionella enrichment culture.</title>
        <authorList>
            <person name="Poehlein A."/>
            <person name="Muehling M."/>
            <person name="Daniel R."/>
        </authorList>
    </citation>
    <scope>NUCLEOTIDE SEQUENCE</scope>
</reference>
<dbReference type="EC" id="2.4.2.44" evidence="4"/>
<gene>
    <name evidence="4" type="ORF">GALL_41340</name>
</gene>
<dbReference type="InterPro" id="IPR000845">
    <property type="entry name" value="Nucleoside_phosphorylase_d"/>
</dbReference>
<organism evidence="4">
    <name type="scientific">mine drainage metagenome</name>
    <dbReference type="NCBI Taxonomy" id="410659"/>
    <lineage>
        <taxon>unclassified sequences</taxon>
        <taxon>metagenomes</taxon>
        <taxon>ecological metagenomes</taxon>
    </lineage>
</organism>
<dbReference type="Pfam" id="PF01048">
    <property type="entry name" value="PNP_UDP_1"/>
    <property type="match status" value="1"/>
</dbReference>